<dbReference type="Gene3D" id="3.30.230.10">
    <property type="match status" value="1"/>
</dbReference>
<reference evidence="7 8" key="1">
    <citation type="submission" date="2021-10" db="EMBL/GenBank/DDBJ databases">
        <title>Collection of gut derived symbiotic bacterial strains cultured from healthy donors.</title>
        <authorList>
            <person name="Lin H."/>
            <person name="Littmann E."/>
            <person name="Kohout C."/>
            <person name="Pamer E.G."/>
        </authorList>
    </citation>
    <scope>NUCLEOTIDE SEQUENCE [LARGE SCALE GENOMIC DNA]</scope>
    <source>
        <strain evidence="7 8">DFI.1.165</strain>
    </source>
</reference>
<dbReference type="InterPro" id="IPR005517">
    <property type="entry name" value="Transl_elong_EFG/EF2_IV"/>
</dbReference>
<accession>A0ABS8DJ32</accession>
<dbReference type="SUPFAM" id="SSF54980">
    <property type="entry name" value="EF-G C-terminal domain-like"/>
    <property type="match status" value="2"/>
</dbReference>
<dbReference type="InterPro" id="IPR027417">
    <property type="entry name" value="P-loop_NTPase"/>
</dbReference>
<comment type="function">
    <text evidence="1">Abolishes the inhibitory effect of tetracyclin on protein synthesis by a non-covalent modification of the ribosomes.</text>
</comment>
<dbReference type="EMBL" id="JAJCIS010000011">
    <property type="protein sequence ID" value="MCB7388440.1"/>
    <property type="molecule type" value="Genomic_DNA"/>
</dbReference>
<dbReference type="PROSITE" id="PS51722">
    <property type="entry name" value="G_TR_2"/>
    <property type="match status" value="1"/>
</dbReference>
<dbReference type="PANTHER" id="PTHR43261">
    <property type="entry name" value="TRANSLATION ELONGATION FACTOR G-RELATED"/>
    <property type="match status" value="1"/>
</dbReference>
<keyword evidence="2" id="KW-0547">Nucleotide-binding</keyword>
<evidence type="ECO:0000313" key="7">
    <source>
        <dbReference type="EMBL" id="MCB7388440.1"/>
    </source>
</evidence>
<dbReference type="Proteomes" id="UP001299546">
    <property type="component" value="Unassembled WGS sequence"/>
</dbReference>
<dbReference type="InterPro" id="IPR000640">
    <property type="entry name" value="EFG_V-like"/>
</dbReference>
<evidence type="ECO:0000313" key="8">
    <source>
        <dbReference type="Proteomes" id="UP001299546"/>
    </source>
</evidence>
<dbReference type="InterPro" id="IPR014721">
    <property type="entry name" value="Ribsml_uS5_D2-typ_fold_subgr"/>
</dbReference>
<dbReference type="Gene3D" id="2.40.30.10">
    <property type="entry name" value="Translation factors"/>
    <property type="match status" value="1"/>
</dbReference>
<proteinExistence type="predicted"/>
<dbReference type="InterPro" id="IPR010298">
    <property type="entry name" value="YacP-like"/>
</dbReference>
<dbReference type="SMART" id="SM00889">
    <property type="entry name" value="EFG_IV"/>
    <property type="match status" value="1"/>
</dbReference>
<dbReference type="InterPro" id="IPR035650">
    <property type="entry name" value="Tet_C"/>
</dbReference>
<dbReference type="CDD" id="cd03711">
    <property type="entry name" value="Tet_C"/>
    <property type="match status" value="1"/>
</dbReference>
<dbReference type="PANTHER" id="PTHR43261:SF1">
    <property type="entry name" value="RIBOSOME-RELEASING FACTOR 2, MITOCHONDRIAL"/>
    <property type="match status" value="1"/>
</dbReference>
<name>A0ABS8DJ32_9FIRM</name>
<dbReference type="InterPro" id="IPR035647">
    <property type="entry name" value="EFG_III/V"/>
</dbReference>
<keyword evidence="8" id="KW-1185">Reference proteome</keyword>
<dbReference type="Gene3D" id="3.30.70.240">
    <property type="match status" value="1"/>
</dbReference>
<dbReference type="PRINTS" id="PR00315">
    <property type="entry name" value="ELONGATNFCT"/>
</dbReference>
<organism evidence="7 8">
    <name type="scientific">Bariatricus massiliensis</name>
    <dbReference type="NCBI Taxonomy" id="1745713"/>
    <lineage>
        <taxon>Bacteria</taxon>
        <taxon>Bacillati</taxon>
        <taxon>Bacillota</taxon>
        <taxon>Clostridia</taxon>
        <taxon>Lachnospirales</taxon>
        <taxon>Lachnospiraceae</taxon>
        <taxon>Bariatricus</taxon>
    </lineage>
</organism>
<dbReference type="Pfam" id="PF22042">
    <property type="entry name" value="EF-G_D2"/>
    <property type="match status" value="1"/>
</dbReference>
<feature type="domain" description="Tr-type G" evidence="6">
    <location>
        <begin position="10"/>
        <end position="247"/>
    </location>
</feature>
<evidence type="ECO:0000256" key="3">
    <source>
        <dbReference type="ARBA" id="ARBA00022917"/>
    </source>
</evidence>
<gene>
    <name evidence="7" type="ORF">LIZ65_14220</name>
</gene>
<dbReference type="Pfam" id="PF00679">
    <property type="entry name" value="EFG_C"/>
    <property type="match status" value="1"/>
</dbReference>
<dbReference type="Gene3D" id="3.30.70.870">
    <property type="entry name" value="Elongation Factor G (Translational Gtpase), domain 3"/>
    <property type="match status" value="1"/>
</dbReference>
<dbReference type="Pfam" id="PF03764">
    <property type="entry name" value="EFG_IV"/>
    <property type="match status" value="1"/>
</dbReference>
<dbReference type="InterPro" id="IPR020568">
    <property type="entry name" value="Ribosomal_Su5_D2-typ_SF"/>
</dbReference>
<protein>
    <submittedName>
        <fullName evidence="7">TetM/TetW/TetO/TetS family tetracycline resistance ribosomal protection protein</fullName>
    </submittedName>
</protein>
<dbReference type="PROSITE" id="PS00301">
    <property type="entry name" value="G_TR_1"/>
    <property type="match status" value="1"/>
</dbReference>
<evidence type="ECO:0000256" key="2">
    <source>
        <dbReference type="ARBA" id="ARBA00022741"/>
    </source>
</evidence>
<evidence type="ECO:0000256" key="4">
    <source>
        <dbReference type="ARBA" id="ARBA00023134"/>
    </source>
</evidence>
<evidence type="ECO:0000256" key="5">
    <source>
        <dbReference type="ARBA" id="ARBA00023251"/>
    </source>
</evidence>
<dbReference type="InterPro" id="IPR009000">
    <property type="entry name" value="Transl_B-barrel_sf"/>
</dbReference>
<keyword evidence="5" id="KW-0046">Antibiotic resistance</keyword>
<comment type="caution">
    <text evidence="7">The sequence shown here is derived from an EMBL/GenBank/DDBJ whole genome shotgun (WGS) entry which is preliminary data.</text>
</comment>
<dbReference type="SUPFAM" id="SSF54211">
    <property type="entry name" value="Ribosomal protein S5 domain 2-like"/>
    <property type="match status" value="1"/>
</dbReference>
<dbReference type="InterPro" id="IPR041095">
    <property type="entry name" value="EFG_II"/>
</dbReference>
<dbReference type="Pfam" id="PF05991">
    <property type="entry name" value="NYN_YacP"/>
    <property type="match status" value="1"/>
</dbReference>
<dbReference type="SUPFAM" id="SSF52540">
    <property type="entry name" value="P-loop containing nucleoside triphosphate hydrolases"/>
    <property type="match status" value="1"/>
</dbReference>
<keyword evidence="3" id="KW-0648">Protein biosynthesis</keyword>
<dbReference type="PRINTS" id="PR01037">
    <property type="entry name" value="TCRTETOQM"/>
</dbReference>
<dbReference type="SMART" id="SM00838">
    <property type="entry name" value="EFG_C"/>
    <property type="match status" value="1"/>
</dbReference>
<dbReference type="RefSeq" id="WP_066731180.1">
    <property type="nucleotide sequence ID" value="NZ_JAJCIQ010000011.1"/>
</dbReference>
<dbReference type="CDD" id="cd10912">
    <property type="entry name" value="PIN_YacP-like"/>
    <property type="match status" value="1"/>
</dbReference>
<dbReference type="Pfam" id="PF14492">
    <property type="entry name" value="EFG_III"/>
    <property type="match status" value="1"/>
</dbReference>
<dbReference type="Pfam" id="PF00009">
    <property type="entry name" value="GTP_EFTU"/>
    <property type="match status" value="1"/>
</dbReference>
<sequence>MENTSDNKPKKHICLGLLAHVDSGKTTLSESILYMSGAIRSLGRVDHKDAFLDTHELERQRGITIFAKQAVFPLGDTEVTLLDTPGHVDFSAEMERTLQVLDYAVLVINGASGVQGHTVTLWKLLERYGIPVFLFINKMDQEGTDRDRLLNELSSELDNGCIDFICIGDGKGQSVSEAKREKALEQLAMCDESALEHYLEHGSVNKGDIIRMIHERKVFPCYFGSALKLTGVEELLEGLNHYTEAPEYPDAFAAKVFKISRDKQGSRLTHMKITGGTLRVKDVIGEKINQIRVYSGDKYEVVNEAPAGAVCAVAGLEYTYPGQGLGAEAASEAPVLEPVLSYQIVLPQGADVHTSLKNLRLLEEEEPQLHIVWNEQLSEIHVQVMGEIQIEILKSLMKERFDMEVEFGAGNIVYKETILNPVEGIGHFEPLRHYAEVHLLLEPGEPGSGLVFGTKLSEDELDGNWQRLILTHLKEREHLGVLTGSPITDMKISLIAGRAHKKHTEGGDFRQSTYRAVRQGLKKAESILLEPYYSFRLEMPSECVGRAMADIQKMSGSFEPLQPGTDLAVLSGSAPVSEMRDYQREFIAYTKGRGRMSSRIKGYEPCHNTEEVIEAIGYDSERDLDNPTGSVFCAHGAGFTVSWDEVEQYMHVESGWEDADKVSGKNESKIVEQPVYDAQKYGQNEKELERIFERTYGPIKRRQVPEIRRTAAGAKESEYRPPKKKKQEEESYLLVDGYNIIFAWEELKELAEINIMSARDKLMDILSDYQGYRRMTLILVFDAYKVAGNPGTIFKYHNIHVVYTKEAETADQYIEKTVHKIGKKYHVTVATSDALEQVIILGQGGHRISAEGLRQEVEAAKTELRAEYLSKKLSGRSYLFDNLTGETAEAVEELRRSEE</sequence>
<evidence type="ECO:0000256" key="1">
    <source>
        <dbReference type="ARBA" id="ARBA00003987"/>
    </source>
</evidence>
<dbReference type="InterPro" id="IPR031157">
    <property type="entry name" value="G_TR_CS"/>
</dbReference>
<dbReference type="NCBIfam" id="TIGR00231">
    <property type="entry name" value="small_GTP"/>
    <property type="match status" value="1"/>
</dbReference>
<dbReference type="Gene3D" id="3.40.50.300">
    <property type="entry name" value="P-loop containing nucleotide triphosphate hydrolases"/>
    <property type="match status" value="1"/>
</dbReference>
<keyword evidence="4" id="KW-0342">GTP-binding</keyword>
<dbReference type="InterPro" id="IPR005225">
    <property type="entry name" value="Small_GTP-bd"/>
</dbReference>
<dbReference type="InterPro" id="IPR000795">
    <property type="entry name" value="T_Tr_GTP-bd_dom"/>
</dbReference>
<evidence type="ECO:0000259" key="6">
    <source>
        <dbReference type="PROSITE" id="PS51722"/>
    </source>
</evidence>
<dbReference type="SUPFAM" id="SSF50447">
    <property type="entry name" value="Translation proteins"/>
    <property type="match status" value="1"/>
</dbReference>
<dbReference type="InterPro" id="IPR053905">
    <property type="entry name" value="EF-G-like_DII"/>
</dbReference>